<evidence type="ECO:0000256" key="8">
    <source>
        <dbReference type="ARBA" id="ARBA00023004"/>
    </source>
</evidence>
<dbReference type="PANTHER" id="PTHR11921:SF29">
    <property type="entry name" value="SUCCINATE DEHYDROGENASE [UBIQUINONE] IRON-SULFUR SUBUNIT, MITOCHONDRIAL"/>
    <property type="match status" value="1"/>
</dbReference>
<dbReference type="GO" id="GO:0051537">
    <property type="term" value="F:2 iron, 2 sulfur cluster binding"/>
    <property type="evidence" value="ECO:0007669"/>
    <property type="project" value="InterPro"/>
</dbReference>
<dbReference type="PROSITE" id="PS00197">
    <property type="entry name" value="2FE2S_FER_1"/>
    <property type="match status" value="1"/>
</dbReference>
<proteinExistence type="inferred from homology"/>
<dbReference type="InterPro" id="IPR001041">
    <property type="entry name" value="2Fe-2S_ferredoxin-type"/>
</dbReference>
<dbReference type="PANTHER" id="PTHR11921">
    <property type="entry name" value="SUCCINATE DEHYDROGENASE IRON-SULFUR PROTEIN"/>
    <property type="match status" value="1"/>
</dbReference>
<dbReference type="InterPro" id="IPR012675">
    <property type="entry name" value="Beta-grasp_dom_sf"/>
</dbReference>
<dbReference type="Gene3D" id="3.10.20.30">
    <property type="match status" value="1"/>
</dbReference>
<dbReference type="GO" id="GO:0046872">
    <property type="term" value="F:metal ion binding"/>
    <property type="evidence" value="ECO:0007669"/>
    <property type="project" value="UniProtKB-KW"/>
</dbReference>
<dbReference type="InterPro" id="IPR036010">
    <property type="entry name" value="2Fe-2S_ferredoxin-like_sf"/>
</dbReference>
<dbReference type="PROSITE" id="PS51085">
    <property type="entry name" value="2FE2S_FER_2"/>
    <property type="match status" value="1"/>
</dbReference>
<dbReference type="GO" id="GO:0006099">
    <property type="term" value="P:tricarboxylic acid cycle"/>
    <property type="evidence" value="ECO:0007669"/>
    <property type="project" value="InterPro"/>
</dbReference>
<comment type="cofactor">
    <cofactor evidence="2">
        <name>[4Fe-4S] cluster</name>
        <dbReference type="ChEBI" id="CHEBI:49883"/>
    </cofactor>
</comment>
<keyword evidence="8" id="KW-0408">Iron</keyword>
<protein>
    <recommendedName>
        <fullName evidence="11">2Fe-2S ferredoxin-type domain-containing protein</fullName>
    </recommendedName>
</protein>
<dbReference type="NCBIfam" id="TIGR00384">
    <property type="entry name" value="dhsB"/>
    <property type="match status" value="1"/>
</dbReference>
<dbReference type="CDD" id="cd00207">
    <property type="entry name" value="fer2"/>
    <property type="match status" value="1"/>
</dbReference>
<evidence type="ECO:0000256" key="5">
    <source>
        <dbReference type="ARBA" id="ARBA00022485"/>
    </source>
</evidence>
<evidence type="ECO:0000256" key="6">
    <source>
        <dbReference type="ARBA" id="ARBA00022723"/>
    </source>
</evidence>
<evidence type="ECO:0000256" key="10">
    <source>
        <dbReference type="ARBA" id="ARBA00034078"/>
    </source>
</evidence>
<dbReference type="SUPFAM" id="SSF54292">
    <property type="entry name" value="2Fe-2S ferredoxin-like"/>
    <property type="match status" value="1"/>
</dbReference>
<evidence type="ECO:0000256" key="3">
    <source>
        <dbReference type="ARBA" id="ARBA00004894"/>
    </source>
</evidence>
<evidence type="ECO:0000313" key="12">
    <source>
        <dbReference type="EMBL" id="CBX30501.1"/>
    </source>
</evidence>
<sequence length="223" mass="25362">MKKIRVKIFRHDPEETDKNGWQEFAVDVEEKSTVLEALMRIYDTQDSSLAFNHGCRAGNCGLCAVNINGHPRYACTSKITANADISPLRHLPLIKDMVFDRAAFFRELEKFRPYIVRKNEPEAEPEILLQPLEHDRLMSCRECFACLSSCPRYDYRDKSFGGPLAFVKLAQLHYDVRDSLDRVSQSRELGILNCADCAGCACISGIPIKRIVIRPFLALLGKH</sequence>
<dbReference type="EMBL" id="FR695876">
    <property type="protein sequence ID" value="CBX30501.1"/>
    <property type="molecule type" value="Genomic_DNA"/>
</dbReference>
<keyword evidence="7" id="KW-0560">Oxidoreductase</keyword>
<evidence type="ECO:0000256" key="7">
    <source>
        <dbReference type="ARBA" id="ARBA00023002"/>
    </source>
</evidence>
<dbReference type="InterPro" id="IPR006058">
    <property type="entry name" value="2Fe2S_fd_BS"/>
</dbReference>
<dbReference type="InterPro" id="IPR009051">
    <property type="entry name" value="Helical_ferredxn"/>
</dbReference>
<gene>
    <name evidence="12" type="ORF">N47_K27410</name>
</gene>
<comment type="similarity">
    <text evidence="4">Belongs to the succinate dehydrogenase/fumarate reductase iron-sulfur protein family.</text>
</comment>
<keyword evidence="9" id="KW-0411">Iron-sulfur</keyword>
<dbReference type="GO" id="GO:0022904">
    <property type="term" value="P:respiratory electron transport chain"/>
    <property type="evidence" value="ECO:0007669"/>
    <property type="project" value="TreeGrafter"/>
</dbReference>
<dbReference type="InterPro" id="IPR050573">
    <property type="entry name" value="SDH/FRD_Iron-Sulfur"/>
</dbReference>
<organism evidence="12">
    <name type="scientific">uncultured Desulfobacterium sp</name>
    <dbReference type="NCBI Taxonomy" id="201089"/>
    <lineage>
        <taxon>Bacteria</taxon>
        <taxon>Pseudomonadati</taxon>
        <taxon>Thermodesulfobacteriota</taxon>
        <taxon>Desulfobacteria</taxon>
        <taxon>Desulfobacterales</taxon>
        <taxon>Desulfobacteriaceae</taxon>
        <taxon>Desulfobacterium</taxon>
        <taxon>environmental samples</taxon>
    </lineage>
</organism>
<comment type="cofactor">
    <cofactor evidence="10">
        <name>[2Fe-2S] cluster</name>
        <dbReference type="ChEBI" id="CHEBI:190135"/>
    </cofactor>
</comment>
<reference evidence="12" key="1">
    <citation type="journal article" date="2011" name="Environ. Microbiol.">
        <title>Genomic insights into the metabolic potential of the polycyclic aromatic hydrocarbon degrading sulfate-reducing Deltaproteobacterium N47.</title>
        <authorList>
            <person name="Bergmann F."/>
            <person name="Selesi D."/>
            <person name="Weinmaier T."/>
            <person name="Tischler P."/>
            <person name="Rattei T."/>
            <person name="Meckenstock R.U."/>
        </authorList>
    </citation>
    <scope>NUCLEOTIDE SEQUENCE</scope>
</reference>
<feature type="domain" description="2Fe-2S ferredoxin-type" evidence="11">
    <location>
        <begin position="4"/>
        <end position="91"/>
    </location>
</feature>
<comment type="cofactor">
    <cofactor evidence="1">
        <name>[3Fe-4S] cluster</name>
        <dbReference type="ChEBI" id="CHEBI:21137"/>
    </cofactor>
</comment>
<dbReference type="SUPFAM" id="SSF46548">
    <property type="entry name" value="alpha-helical ferredoxin"/>
    <property type="match status" value="1"/>
</dbReference>
<dbReference type="InterPro" id="IPR025192">
    <property type="entry name" value="Succ_DH/fum_Rdtase_N"/>
</dbReference>
<keyword evidence="5" id="KW-0004">4Fe-4S</keyword>
<evidence type="ECO:0000256" key="2">
    <source>
        <dbReference type="ARBA" id="ARBA00001966"/>
    </source>
</evidence>
<evidence type="ECO:0000256" key="9">
    <source>
        <dbReference type="ARBA" id="ARBA00023014"/>
    </source>
</evidence>
<evidence type="ECO:0000256" key="4">
    <source>
        <dbReference type="ARBA" id="ARBA00009433"/>
    </source>
</evidence>
<dbReference type="Pfam" id="PF13085">
    <property type="entry name" value="Fer2_3"/>
    <property type="match status" value="1"/>
</dbReference>
<name>E1YIV7_9BACT</name>
<dbReference type="Gene3D" id="1.10.1060.10">
    <property type="entry name" value="Alpha-helical ferredoxin"/>
    <property type="match status" value="1"/>
</dbReference>
<dbReference type="InterPro" id="IPR004489">
    <property type="entry name" value="Succ_DH/fum_Rdtase_Fe-S"/>
</dbReference>
<evidence type="ECO:0000256" key="1">
    <source>
        <dbReference type="ARBA" id="ARBA00001927"/>
    </source>
</evidence>
<keyword evidence="6" id="KW-0479">Metal-binding</keyword>
<accession>E1YIV7</accession>
<comment type="pathway">
    <text evidence="3">Carbohydrate metabolism; tricarboxylic acid cycle; fumarate from succinate (bacterial route): step 1/1.</text>
</comment>
<dbReference type="GO" id="GO:0051539">
    <property type="term" value="F:4 iron, 4 sulfur cluster binding"/>
    <property type="evidence" value="ECO:0007669"/>
    <property type="project" value="UniProtKB-KW"/>
</dbReference>
<evidence type="ECO:0000259" key="11">
    <source>
        <dbReference type="PROSITE" id="PS51085"/>
    </source>
</evidence>
<dbReference type="AlphaFoldDB" id="E1YIV7"/>
<dbReference type="GO" id="GO:0009055">
    <property type="term" value="F:electron transfer activity"/>
    <property type="evidence" value="ECO:0007669"/>
    <property type="project" value="InterPro"/>
</dbReference>
<dbReference type="GO" id="GO:0016491">
    <property type="term" value="F:oxidoreductase activity"/>
    <property type="evidence" value="ECO:0007669"/>
    <property type="project" value="UniProtKB-KW"/>
</dbReference>